<proteinExistence type="inferred from homology"/>
<dbReference type="EC" id="3.1.-.-" evidence="6"/>
<dbReference type="Gene3D" id="3.40.50.1010">
    <property type="entry name" value="5'-nuclease"/>
    <property type="match status" value="1"/>
</dbReference>
<evidence type="ECO:0000256" key="2">
    <source>
        <dbReference type="ARBA" id="ARBA00022722"/>
    </source>
</evidence>
<dbReference type="KEGG" id="huw:FPZ11_17505"/>
<evidence type="ECO:0000313" key="9">
    <source>
        <dbReference type="Proteomes" id="UP000320216"/>
    </source>
</evidence>
<dbReference type="HAMAP" id="MF_00265">
    <property type="entry name" value="VapC_Nob1"/>
    <property type="match status" value="1"/>
</dbReference>
<dbReference type="OrthoDB" id="1525146at2"/>
<evidence type="ECO:0000256" key="4">
    <source>
        <dbReference type="ARBA" id="ARBA00022801"/>
    </source>
</evidence>
<feature type="domain" description="PIN" evidence="7">
    <location>
        <begin position="4"/>
        <end position="124"/>
    </location>
</feature>
<sequence>MIAYFDTSAIVPLIVPEPATELCRRVALGAERAVSCRISYVETTAALAQAERHGRMTQAQLQEAVKAFQAAWERFDVVELDEPLCRDAAQDALAHRLRGYDAVHCAAALAIAAADVVAVSGDRALLAAWADRGLATVDIGRV</sequence>
<feature type="binding site" evidence="6">
    <location>
        <position position="101"/>
    </location>
    <ligand>
        <name>Mg(2+)</name>
        <dbReference type="ChEBI" id="CHEBI:18420"/>
    </ligand>
</feature>
<feature type="binding site" evidence="6">
    <location>
        <position position="6"/>
    </location>
    <ligand>
        <name>Mg(2+)</name>
        <dbReference type="ChEBI" id="CHEBI:18420"/>
    </ligand>
</feature>
<evidence type="ECO:0000259" key="7">
    <source>
        <dbReference type="Pfam" id="PF01850"/>
    </source>
</evidence>
<dbReference type="EMBL" id="CP042305">
    <property type="protein sequence ID" value="QDZ16308.1"/>
    <property type="molecule type" value="Genomic_DNA"/>
</dbReference>
<dbReference type="InterPro" id="IPR051619">
    <property type="entry name" value="TypeII_TA_RNase_PINc/VapC"/>
</dbReference>
<keyword evidence="2 6" id="KW-0540">Nuclease</keyword>
<comment type="function">
    <text evidence="6">Toxic component of a toxin-antitoxin (TA) system. An RNase.</text>
</comment>
<dbReference type="Proteomes" id="UP000320216">
    <property type="component" value="Chromosome"/>
</dbReference>
<dbReference type="Pfam" id="PF01850">
    <property type="entry name" value="PIN"/>
    <property type="match status" value="1"/>
</dbReference>
<dbReference type="SUPFAM" id="SSF88723">
    <property type="entry name" value="PIN domain-like"/>
    <property type="match status" value="1"/>
</dbReference>
<dbReference type="GO" id="GO:0000287">
    <property type="term" value="F:magnesium ion binding"/>
    <property type="evidence" value="ECO:0007669"/>
    <property type="project" value="UniProtKB-UniRule"/>
</dbReference>
<evidence type="ECO:0000256" key="6">
    <source>
        <dbReference type="HAMAP-Rule" id="MF_00265"/>
    </source>
</evidence>
<dbReference type="AlphaFoldDB" id="A0A5B8M6B9"/>
<reference evidence="8 9" key="1">
    <citation type="submission" date="2019-07" db="EMBL/GenBank/DDBJ databases">
        <title>Full genome sequence of Humibacter sp. WJ7-1.</title>
        <authorList>
            <person name="Im W.-T."/>
        </authorList>
    </citation>
    <scope>NUCLEOTIDE SEQUENCE [LARGE SCALE GENOMIC DNA]</scope>
    <source>
        <strain evidence="8 9">WJ7-1</strain>
    </source>
</reference>
<dbReference type="GO" id="GO:0090729">
    <property type="term" value="F:toxin activity"/>
    <property type="evidence" value="ECO:0007669"/>
    <property type="project" value="UniProtKB-KW"/>
</dbReference>
<keyword evidence="1 6" id="KW-1277">Toxin-antitoxin system</keyword>
<dbReference type="PANTHER" id="PTHR35901:SF1">
    <property type="entry name" value="EXONUCLEASE VAPC9"/>
    <property type="match status" value="1"/>
</dbReference>
<dbReference type="InterPro" id="IPR022907">
    <property type="entry name" value="VapC_family"/>
</dbReference>
<accession>A0A5B8M6B9</accession>
<evidence type="ECO:0000313" key="8">
    <source>
        <dbReference type="EMBL" id="QDZ16308.1"/>
    </source>
</evidence>
<comment type="similarity">
    <text evidence="6">Belongs to the PINc/VapC protein family.</text>
</comment>
<dbReference type="GO" id="GO:0004540">
    <property type="term" value="F:RNA nuclease activity"/>
    <property type="evidence" value="ECO:0007669"/>
    <property type="project" value="InterPro"/>
</dbReference>
<dbReference type="InterPro" id="IPR002716">
    <property type="entry name" value="PIN_dom"/>
</dbReference>
<dbReference type="InterPro" id="IPR029060">
    <property type="entry name" value="PIN-like_dom_sf"/>
</dbReference>
<dbReference type="GO" id="GO:0016787">
    <property type="term" value="F:hydrolase activity"/>
    <property type="evidence" value="ECO:0007669"/>
    <property type="project" value="UniProtKB-KW"/>
</dbReference>
<keyword evidence="4 6" id="KW-0378">Hydrolase</keyword>
<keyword evidence="6" id="KW-0800">Toxin</keyword>
<dbReference type="CDD" id="cd09874">
    <property type="entry name" value="PIN_MT3492-like"/>
    <property type="match status" value="1"/>
</dbReference>
<keyword evidence="3 6" id="KW-0479">Metal-binding</keyword>
<organism evidence="8 9">
    <name type="scientific">Humibacter ginsenosidimutans</name>
    <dbReference type="NCBI Taxonomy" id="2599293"/>
    <lineage>
        <taxon>Bacteria</taxon>
        <taxon>Bacillati</taxon>
        <taxon>Actinomycetota</taxon>
        <taxon>Actinomycetes</taxon>
        <taxon>Micrococcales</taxon>
        <taxon>Microbacteriaceae</taxon>
        <taxon>Humibacter</taxon>
    </lineage>
</organism>
<comment type="cofactor">
    <cofactor evidence="6">
        <name>Mg(2+)</name>
        <dbReference type="ChEBI" id="CHEBI:18420"/>
    </cofactor>
</comment>
<evidence type="ECO:0000256" key="5">
    <source>
        <dbReference type="ARBA" id="ARBA00022842"/>
    </source>
</evidence>
<dbReference type="PANTHER" id="PTHR35901">
    <property type="entry name" value="RIBONUCLEASE VAPC3"/>
    <property type="match status" value="1"/>
</dbReference>
<name>A0A5B8M6B9_9MICO</name>
<evidence type="ECO:0000256" key="3">
    <source>
        <dbReference type="ARBA" id="ARBA00022723"/>
    </source>
</evidence>
<protein>
    <recommendedName>
        <fullName evidence="6">Ribonuclease VapC</fullName>
        <shortName evidence="6">RNase VapC</shortName>
        <ecNumber evidence="6">3.1.-.-</ecNumber>
    </recommendedName>
    <alternativeName>
        <fullName evidence="6">Toxin VapC</fullName>
    </alternativeName>
</protein>
<gene>
    <name evidence="6" type="primary">vapC</name>
    <name evidence="8" type="ORF">FPZ11_17505</name>
</gene>
<keyword evidence="5 6" id="KW-0460">Magnesium</keyword>
<keyword evidence="9" id="KW-1185">Reference proteome</keyword>
<evidence type="ECO:0000256" key="1">
    <source>
        <dbReference type="ARBA" id="ARBA00022649"/>
    </source>
</evidence>
<dbReference type="RefSeq" id="WP_146322312.1">
    <property type="nucleotide sequence ID" value="NZ_CP042305.1"/>
</dbReference>